<evidence type="ECO:0008006" key="3">
    <source>
        <dbReference type="Google" id="ProtNLM"/>
    </source>
</evidence>
<proteinExistence type="predicted"/>
<accession>A0A382LG13</accession>
<name>A0A382LG13_9ZZZZ</name>
<dbReference type="EMBL" id="UINC01086022">
    <property type="protein sequence ID" value="SVC34097.1"/>
    <property type="molecule type" value="Genomic_DNA"/>
</dbReference>
<feature type="non-terminal residue" evidence="2">
    <location>
        <position position="91"/>
    </location>
</feature>
<organism evidence="2">
    <name type="scientific">marine metagenome</name>
    <dbReference type="NCBI Taxonomy" id="408172"/>
    <lineage>
        <taxon>unclassified sequences</taxon>
        <taxon>metagenomes</taxon>
        <taxon>ecological metagenomes</taxon>
    </lineage>
</organism>
<sequence length="91" mass="10128">MFNHFVLCAICGFIGLSLSAAGIKQLLLTHDFWSIIFPLLLNSAMMMGIGLYLLQGKQGFIISKWMIHIFRGLLGFTGIVCGIYGLKYLNL</sequence>
<evidence type="ECO:0000256" key="1">
    <source>
        <dbReference type="SAM" id="Phobius"/>
    </source>
</evidence>
<protein>
    <recommendedName>
        <fullName evidence="3">EamA domain-containing protein</fullName>
    </recommendedName>
</protein>
<keyword evidence="1" id="KW-0472">Membrane</keyword>
<dbReference type="AlphaFoldDB" id="A0A382LG13"/>
<feature type="transmembrane region" description="Helical" evidence="1">
    <location>
        <begin position="65"/>
        <end position="86"/>
    </location>
</feature>
<evidence type="ECO:0000313" key="2">
    <source>
        <dbReference type="EMBL" id="SVC34097.1"/>
    </source>
</evidence>
<feature type="transmembrane region" description="Helical" evidence="1">
    <location>
        <begin position="31"/>
        <end position="53"/>
    </location>
</feature>
<reference evidence="2" key="1">
    <citation type="submission" date="2018-05" db="EMBL/GenBank/DDBJ databases">
        <authorList>
            <person name="Lanie J.A."/>
            <person name="Ng W.-L."/>
            <person name="Kazmierczak K.M."/>
            <person name="Andrzejewski T.M."/>
            <person name="Davidsen T.M."/>
            <person name="Wayne K.J."/>
            <person name="Tettelin H."/>
            <person name="Glass J.I."/>
            <person name="Rusch D."/>
            <person name="Podicherti R."/>
            <person name="Tsui H.-C.T."/>
            <person name="Winkler M.E."/>
        </authorList>
    </citation>
    <scope>NUCLEOTIDE SEQUENCE</scope>
</reference>
<keyword evidence="1" id="KW-1133">Transmembrane helix</keyword>
<keyword evidence="1" id="KW-0812">Transmembrane</keyword>
<gene>
    <name evidence="2" type="ORF">METZ01_LOCUS286951</name>
</gene>